<feature type="transmembrane region" description="Helical" evidence="6">
    <location>
        <begin position="79"/>
        <end position="96"/>
    </location>
</feature>
<dbReference type="RefSeq" id="XP_021824287.1">
    <property type="nucleotide sequence ID" value="XM_021968595.1"/>
</dbReference>
<dbReference type="AlphaFoldDB" id="A0A6P5TB08"/>
<feature type="transmembrane region" description="Helical" evidence="6">
    <location>
        <begin position="228"/>
        <end position="248"/>
    </location>
</feature>
<evidence type="ECO:0000256" key="4">
    <source>
        <dbReference type="ARBA" id="ARBA00022989"/>
    </source>
</evidence>
<keyword evidence="4 6" id="KW-1133">Transmembrane helix</keyword>
<evidence type="ECO:0000256" key="7">
    <source>
        <dbReference type="SAM" id="SignalP"/>
    </source>
</evidence>
<evidence type="ECO:0000256" key="6">
    <source>
        <dbReference type="RuleBase" id="RU004914"/>
    </source>
</evidence>
<dbReference type="GeneID" id="110765460"/>
<feature type="transmembrane region" description="Helical" evidence="6">
    <location>
        <begin position="377"/>
        <end position="398"/>
    </location>
</feature>
<keyword evidence="3 6" id="KW-0812">Transmembrane</keyword>
<feature type="transmembrane region" description="Helical" evidence="6">
    <location>
        <begin position="450"/>
        <end position="474"/>
    </location>
</feature>
<accession>A0A6P5TB08</accession>
<keyword evidence="5 6" id="KW-0472">Membrane</keyword>
<evidence type="ECO:0000313" key="8">
    <source>
        <dbReference type="Proteomes" id="UP000515124"/>
    </source>
</evidence>
<dbReference type="CDD" id="cd13132">
    <property type="entry name" value="MATE_eukaryotic"/>
    <property type="match status" value="1"/>
</dbReference>
<dbReference type="InterPro" id="IPR045069">
    <property type="entry name" value="MATE_euk"/>
</dbReference>
<feature type="transmembrane region" description="Helical" evidence="6">
    <location>
        <begin position="297"/>
        <end position="316"/>
    </location>
</feature>
<keyword evidence="8" id="KW-1185">Reference proteome</keyword>
<feature type="transmembrane region" description="Helical" evidence="6">
    <location>
        <begin position="480"/>
        <end position="505"/>
    </location>
</feature>
<dbReference type="GO" id="GO:0042910">
    <property type="term" value="F:xenobiotic transmembrane transporter activity"/>
    <property type="evidence" value="ECO:0007669"/>
    <property type="project" value="InterPro"/>
</dbReference>
<comment type="subcellular location">
    <subcellularLocation>
        <location evidence="1">Membrane</location>
        <topology evidence="1">Multi-pass membrane protein</topology>
    </subcellularLocation>
</comment>
<evidence type="ECO:0000256" key="2">
    <source>
        <dbReference type="ARBA" id="ARBA00010199"/>
    </source>
</evidence>
<dbReference type="NCBIfam" id="TIGR00797">
    <property type="entry name" value="matE"/>
    <property type="match status" value="1"/>
</dbReference>
<dbReference type="InterPro" id="IPR002528">
    <property type="entry name" value="MATE_fam"/>
</dbReference>
<feature type="transmembrane region" description="Helical" evidence="6">
    <location>
        <begin position="116"/>
        <end position="137"/>
    </location>
</feature>
<sequence>MSLLFAFSLHIFSKAPTSIGCSASEEAATIDFLADSNMEESLLLPKYREDEQQRNKSSSDSSASTLMTWGSFFEEVKRLGCIAGPMVAVILSQYLLQVISMMMVGHLGELALSSTAIAISLSGVTGFSLFLGMASALETLCGQAYGAKQYQKLGLQTYTAIFSLNLVCLPLSLIWIYMEKILIFMGQDPVISHEAGKFTTWLLPALFAYATLQPLIRYFQTQSLIIPMLISSFATLLFHIPLCWILVFKSGLDNLGGALAISISYWLNVILLGLYMKFSSACSKTRAPISKEIFQGIGEFFRFAVPSAIMICLEWWSFELLILLSGLLPNPALETSVLSVCLQTISTLYAIPYGFGAAASTRVSNELGAGNPQGARIATCAAMFLAVSETSIITTTLFACRNVFGYTFSNEKEVIDYVTTMAPLVCLSVILDSLQGVLSGIARGTGWQHIGAYINLGAFYLCGIPVAATLAFWVQLRGRGLWIGIQVGSFVQTILLSFVTSCTNWEKQASKARERIFEGRPPEVNGLCDKAESNEF</sequence>
<dbReference type="Pfam" id="PF01554">
    <property type="entry name" value="MatE"/>
    <property type="match status" value="2"/>
</dbReference>
<feature type="chain" id="PRO_5028424499" description="Protein DETOXIFICATION" evidence="7">
    <location>
        <begin position="18"/>
        <end position="536"/>
    </location>
</feature>
<dbReference type="KEGG" id="pavi:110765460"/>
<name>A0A6P5TB08_PRUAV</name>
<reference evidence="9" key="1">
    <citation type="submission" date="2025-08" db="UniProtKB">
        <authorList>
            <consortium name="RefSeq"/>
        </authorList>
    </citation>
    <scope>IDENTIFICATION</scope>
</reference>
<gene>
    <name evidence="9" type="primary">LOC110765460</name>
</gene>
<dbReference type="GO" id="GO:0016020">
    <property type="term" value="C:membrane"/>
    <property type="evidence" value="ECO:0007669"/>
    <property type="project" value="UniProtKB-SubCell"/>
</dbReference>
<feature type="transmembrane region" description="Helical" evidence="6">
    <location>
        <begin position="336"/>
        <end position="356"/>
    </location>
</feature>
<feature type="transmembrane region" description="Helical" evidence="6">
    <location>
        <begin position="254"/>
        <end position="276"/>
    </location>
</feature>
<proteinExistence type="inferred from homology"/>
<dbReference type="PANTHER" id="PTHR11206">
    <property type="entry name" value="MULTIDRUG RESISTANCE PROTEIN"/>
    <property type="match status" value="1"/>
</dbReference>
<keyword evidence="7" id="KW-0732">Signal</keyword>
<feature type="transmembrane region" description="Helical" evidence="6">
    <location>
        <begin position="198"/>
        <end position="216"/>
    </location>
</feature>
<comment type="similarity">
    <text evidence="2 6">Belongs to the multi antimicrobial extrusion (MATE) (TC 2.A.66.1) family.</text>
</comment>
<evidence type="ECO:0000256" key="1">
    <source>
        <dbReference type="ARBA" id="ARBA00004141"/>
    </source>
</evidence>
<dbReference type="GO" id="GO:0015297">
    <property type="term" value="F:antiporter activity"/>
    <property type="evidence" value="ECO:0007669"/>
    <property type="project" value="InterPro"/>
</dbReference>
<feature type="transmembrane region" description="Helical" evidence="6">
    <location>
        <begin position="418"/>
        <end position="438"/>
    </location>
</feature>
<organism evidence="8 9">
    <name type="scientific">Prunus avium</name>
    <name type="common">Cherry</name>
    <name type="synonym">Cerasus avium</name>
    <dbReference type="NCBI Taxonomy" id="42229"/>
    <lineage>
        <taxon>Eukaryota</taxon>
        <taxon>Viridiplantae</taxon>
        <taxon>Streptophyta</taxon>
        <taxon>Embryophyta</taxon>
        <taxon>Tracheophyta</taxon>
        <taxon>Spermatophyta</taxon>
        <taxon>Magnoliopsida</taxon>
        <taxon>eudicotyledons</taxon>
        <taxon>Gunneridae</taxon>
        <taxon>Pentapetalae</taxon>
        <taxon>rosids</taxon>
        <taxon>fabids</taxon>
        <taxon>Rosales</taxon>
        <taxon>Rosaceae</taxon>
        <taxon>Amygdaloideae</taxon>
        <taxon>Amygdaleae</taxon>
        <taxon>Prunus</taxon>
    </lineage>
</organism>
<feature type="signal peptide" evidence="7">
    <location>
        <begin position="1"/>
        <end position="17"/>
    </location>
</feature>
<evidence type="ECO:0000256" key="5">
    <source>
        <dbReference type="ARBA" id="ARBA00023136"/>
    </source>
</evidence>
<dbReference type="GO" id="GO:1990961">
    <property type="term" value="P:xenobiotic detoxification by transmembrane export across the plasma membrane"/>
    <property type="evidence" value="ECO:0007669"/>
    <property type="project" value="InterPro"/>
</dbReference>
<feature type="transmembrane region" description="Helical" evidence="6">
    <location>
        <begin position="158"/>
        <end position="178"/>
    </location>
</feature>
<evidence type="ECO:0000256" key="3">
    <source>
        <dbReference type="ARBA" id="ARBA00022692"/>
    </source>
</evidence>
<protein>
    <recommendedName>
        <fullName evidence="6">Protein DETOXIFICATION</fullName>
    </recommendedName>
    <alternativeName>
        <fullName evidence="6">Multidrug and toxic compound extrusion protein</fullName>
    </alternativeName>
</protein>
<evidence type="ECO:0000313" key="9">
    <source>
        <dbReference type="RefSeq" id="XP_021824287.1"/>
    </source>
</evidence>
<dbReference type="Proteomes" id="UP000515124">
    <property type="component" value="Unplaced"/>
</dbReference>